<organism evidence="2 3">
    <name type="scientific">Nocardioides massiliensis</name>
    <dbReference type="NCBI Taxonomy" id="1325935"/>
    <lineage>
        <taxon>Bacteria</taxon>
        <taxon>Bacillati</taxon>
        <taxon>Actinomycetota</taxon>
        <taxon>Actinomycetes</taxon>
        <taxon>Propionibacteriales</taxon>
        <taxon>Nocardioidaceae</taxon>
        <taxon>Nocardioides</taxon>
    </lineage>
</organism>
<dbReference type="EMBL" id="JAUSQM010000001">
    <property type="protein sequence ID" value="MDP9823383.1"/>
    <property type="molecule type" value="Genomic_DNA"/>
</dbReference>
<comment type="caution">
    <text evidence="2">The sequence shown here is derived from an EMBL/GenBank/DDBJ whole genome shotgun (WGS) entry which is preliminary data.</text>
</comment>
<protein>
    <recommendedName>
        <fullName evidence="1">HNH nuclease domain-containing protein</fullName>
    </recommendedName>
</protein>
<dbReference type="InterPro" id="IPR003870">
    <property type="entry name" value="DUF222"/>
</dbReference>
<accession>A0ABT9NSK1</accession>
<proteinExistence type="predicted"/>
<dbReference type="SMART" id="SM00507">
    <property type="entry name" value="HNHc"/>
    <property type="match status" value="1"/>
</dbReference>
<dbReference type="InterPro" id="IPR003615">
    <property type="entry name" value="HNH_nuc"/>
</dbReference>
<dbReference type="Gene3D" id="1.10.30.50">
    <property type="match status" value="1"/>
</dbReference>
<reference evidence="2 3" key="1">
    <citation type="submission" date="2023-07" db="EMBL/GenBank/DDBJ databases">
        <title>Sequencing the genomes of 1000 actinobacteria strains.</title>
        <authorList>
            <person name="Klenk H.-P."/>
        </authorList>
    </citation>
    <scope>NUCLEOTIDE SEQUENCE [LARGE SCALE GENOMIC DNA]</scope>
    <source>
        <strain evidence="2 3">GD13</strain>
    </source>
</reference>
<evidence type="ECO:0000313" key="2">
    <source>
        <dbReference type="EMBL" id="MDP9823383.1"/>
    </source>
</evidence>
<name>A0ABT9NSK1_9ACTN</name>
<keyword evidence="3" id="KW-1185">Reference proteome</keyword>
<evidence type="ECO:0000313" key="3">
    <source>
        <dbReference type="Proteomes" id="UP001240447"/>
    </source>
</evidence>
<dbReference type="RefSeq" id="WP_306825285.1">
    <property type="nucleotide sequence ID" value="NZ_JAUSQM010000001.1"/>
</dbReference>
<feature type="domain" description="HNH nuclease" evidence="1">
    <location>
        <begin position="353"/>
        <end position="411"/>
    </location>
</feature>
<sequence length="519" mass="57526">MLDRGDLENFGKAEVWEAMRASRARVQREQTDELLLAAHLAGLYEGHQIMADHAAFKHEPERMVALAGEGAPIVSEYAASELSGHLRMPLQSARQLLGDAIEIAHRLPRLWARMVEGKTEAWRVRAVAKETRKLSFEAASWVDAQLTHRLQKRKPNNAAPELVDEAIRRFDAELFARREERRQDGRGVWLDPDTCQGLLRGVHMNLDAPDAELLDQTLDTIAAGLKAAGDTDDHQARRAKAVGTLLDPQLAMDFLNGTLPDTSSGGTTKTKSPGTTTRVANIYIHCTLADLAIMTSRGIDHGASIEKLGPITLARLSEWLTRPGGVGSGRINVRPVIDTNTDQAVDQHDPPAWMREAMILRDEVCVFPGCTTTARACDADHIEPYVPLEDGGPPGQTSLANLAPLCRSHHRLKTHMGWTYQRRRDGTYAWRDRWGRSVRDGDASDLDSARSTKTFARSTKTSVIEMYLHDFLIEYVGGTDPPTSRSRPVACAGLDRLDQRGPARAYCPVHRAKTRIRTV</sequence>
<gene>
    <name evidence="2" type="ORF">J2S59_003192</name>
</gene>
<evidence type="ECO:0000259" key="1">
    <source>
        <dbReference type="SMART" id="SM00507"/>
    </source>
</evidence>
<dbReference type="CDD" id="cd00085">
    <property type="entry name" value="HNHc"/>
    <property type="match status" value="1"/>
</dbReference>
<dbReference type="Pfam" id="PF02720">
    <property type="entry name" value="DUF222"/>
    <property type="match status" value="1"/>
</dbReference>
<dbReference type="Proteomes" id="UP001240447">
    <property type="component" value="Unassembled WGS sequence"/>
</dbReference>